<reference evidence="6 7" key="1">
    <citation type="submission" date="2020-11" db="EMBL/GenBank/DDBJ databases">
        <title>Arthrobacter antarcticus sp. nov., isolated from Antarctic Soil.</title>
        <authorList>
            <person name="Li J."/>
        </authorList>
    </citation>
    <scope>NUCLEOTIDE SEQUENCE [LARGE SCALE GENOMIC DNA]</scope>
    <source>
        <strain evidence="6 7">Z1-20</strain>
    </source>
</reference>
<dbReference type="InterPro" id="IPR029000">
    <property type="entry name" value="Cyclophilin-like_dom_sf"/>
</dbReference>
<accession>A0A931CSN2</accession>
<dbReference type="Proteomes" id="UP000655366">
    <property type="component" value="Unassembled WGS sequence"/>
</dbReference>
<dbReference type="Gene3D" id="3.30.1360.40">
    <property type="match status" value="1"/>
</dbReference>
<evidence type="ECO:0000256" key="1">
    <source>
        <dbReference type="ARBA" id="ARBA00022741"/>
    </source>
</evidence>
<dbReference type="PANTHER" id="PTHR43309:SF3">
    <property type="entry name" value="5-OXOPROLINASE SUBUNIT C"/>
    <property type="match status" value="1"/>
</dbReference>
<proteinExistence type="predicted"/>
<dbReference type="SUPFAM" id="SSF50891">
    <property type="entry name" value="Cyclophilin-like"/>
    <property type="match status" value="2"/>
</dbReference>
<dbReference type="SMART" id="SM00796">
    <property type="entry name" value="AHS1"/>
    <property type="match status" value="1"/>
</dbReference>
<dbReference type="GO" id="GO:0016787">
    <property type="term" value="F:hydrolase activity"/>
    <property type="evidence" value="ECO:0007669"/>
    <property type="project" value="UniProtKB-KW"/>
</dbReference>
<name>A0A931CSN2_9MICC</name>
<evidence type="ECO:0000256" key="2">
    <source>
        <dbReference type="ARBA" id="ARBA00022801"/>
    </source>
</evidence>
<keyword evidence="7" id="KW-1185">Reference proteome</keyword>
<dbReference type="Pfam" id="PF02626">
    <property type="entry name" value="CT_A_B"/>
    <property type="match status" value="1"/>
</dbReference>
<keyword evidence="1" id="KW-0547">Nucleotide-binding</keyword>
<feature type="domain" description="Carboxyltransferase" evidence="5">
    <location>
        <begin position="248"/>
        <end position="521"/>
    </location>
</feature>
<evidence type="ECO:0000259" key="5">
    <source>
        <dbReference type="SMART" id="SM00797"/>
    </source>
</evidence>
<evidence type="ECO:0000313" key="7">
    <source>
        <dbReference type="Proteomes" id="UP000655366"/>
    </source>
</evidence>
<dbReference type="InterPro" id="IPR003833">
    <property type="entry name" value="CT_C_D"/>
</dbReference>
<dbReference type="EMBL" id="JADNYM010000037">
    <property type="protein sequence ID" value="MBG0741710.1"/>
    <property type="molecule type" value="Genomic_DNA"/>
</dbReference>
<dbReference type="GO" id="GO:0005524">
    <property type="term" value="F:ATP binding"/>
    <property type="evidence" value="ECO:0007669"/>
    <property type="project" value="UniProtKB-KW"/>
</dbReference>
<evidence type="ECO:0000256" key="3">
    <source>
        <dbReference type="ARBA" id="ARBA00022840"/>
    </source>
</evidence>
<keyword evidence="2" id="KW-0378">Hydrolase</keyword>
<dbReference type="Pfam" id="PF02682">
    <property type="entry name" value="CT_C_D"/>
    <property type="match status" value="1"/>
</dbReference>
<feature type="domain" description="Carboxyltransferase" evidence="4">
    <location>
        <begin position="5"/>
        <end position="194"/>
    </location>
</feature>
<keyword evidence="3" id="KW-0067">ATP-binding</keyword>
<dbReference type="Gene3D" id="2.40.100.10">
    <property type="entry name" value="Cyclophilin-like"/>
    <property type="match status" value="2"/>
</dbReference>
<dbReference type="InterPro" id="IPR052708">
    <property type="entry name" value="PxpC"/>
</dbReference>
<gene>
    <name evidence="6" type="ORF">IV500_20345</name>
</gene>
<dbReference type="PANTHER" id="PTHR43309">
    <property type="entry name" value="5-OXOPROLINASE SUBUNIT C"/>
    <property type="match status" value="1"/>
</dbReference>
<evidence type="ECO:0000313" key="6">
    <source>
        <dbReference type="EMBL" id="MBG0741710.1"/>
    </source>
</evidence>
<dbReference type="InterPro" id="IPR003778">
    <property type="entry name" value="CT_A_B"/>
</dbReference>
<dbReference type="NCBIfam" id="TIGR00724">
    <property type="entry name" value="urea_amlyse_rel"/>
    <property type="match status" value="1"/>
</dbReference>
<evidence type="ECO:0000259" key="4">
    <source>
        <dbReference type="SMART" id="SM00796"/>
    </source>
</evidence>
<dbReference type="SMART" id="SM00797">
    <property type="entry name" value="AHS2"/>
    <property type="match status" value="1"/>
</dbReference>
<dbReference type="RefSeq" id="WP_196398642.1">
    <property type="nucleotide sequence ID" value="NZ_JADNYM010000037.1"/>
</dbReference>
<dbReference type="AlphaFoldDB" id="A0A931CSN2"/>
<sequence length="522" mass="54365">MPENVRISPVGDRAILVELPGLNQVLSLHALLKDSPVPGQVDVVAAALTVLVTADSTATARRIAAWVKSADLTAVPERNDTLTVIDTSYEGEDLNAVAELMGLSREAVVEYHSGRTWTAAFGGFAPGFTYLSRDDDDVSIPRRATPRTVVPAGAVALGGKYSAVYPRPSPGGWQLIGRTTAQMWDPTRRDPALISSGNRVRFRPVREIVELSQPPVNAAGVSFEGGLQVVASGFQTTVQDLGRPGMADIGVTGSGALDRSALRRANRLVGNAAEAAGLESVHAGLELQAMSDQVIAVSGARPALVVSAVDGAQRLVPSEAPFALLAGERITLGTPTVGFRSYVAFRGGIEVPVVLGSRSTDVLSGLGPMPLATGDRLRVSAMRTGSAVANPETPPPAPVGACVLRYVPGPRADWFSSAALDSLAEELWTVTAASNRLGLRLDGVPLERRISRELVSEGTVEGAIQVPPSGRPVLFLADHPVTGGYPVIGVVLSADLDKAAQLAPGSTIRFHPCPEAGPVAAP</sequence>
<dbReference type="SUPFAM" id="SSF160467">
    <property type="entry name" value="PH0987 N-terminal domain-like"/>
    <property type="match status" value="1"/>
</dbReference>
<organism evidence="6 7">
    <name type="scientific">Arthrobacter terrae</name>
    <dbReference type="NCBI Taxonomy" id="2935737"/>
    <lineage>
        <taxon>Bacteria</taxon>
        <taxon>Bacillati</taxon>
        <taxon>Actinomycetota</taxon>
        <taxon>Actinomycetes</taxon>
        <taxon>Micrococcales</taxon>
        <taxon>Micrococcaceae</taxon>
        <taxon>Arthrobacter</taxon>
    </lineage>
</organism>
<comment type="caution">
    <text evidence="6">The sequence shown here is derived from an EMBL/GenBank/DDBJ whole genome shotgun (WGS) entry which is preliminary data.</text>
</comment>
<protein>
    <submittedName>
        <fullName evidence="6">5-oxoprolinase/urea amidolyase family protein</fullName>
    </submittedName>
</protein>